<dbReference type="PRINTS" id="PR00326">
    <property type="entry name" value="GTP1OBG"/>
</dbReference>
<keyword evidence="3" id="KW-1003">Cell membrane</keyword>
<dbReference type="InterPro" id="IPR006073">
    <property type="entry name" value="GTP-bd"/>
</dbReference>
<evidence type="ECO:0000256" key="5">
    <source>
        <dbReference type="ARBA" id="ARBA00022519"/>
    </source>
</evidence>
<proteinExistence type="inferred from homology"/>
<comment type="subcellular location">
    <subcellularLocation>
        <location evidence="1 16">Cell inner membrane</location>
        <topology evidence="1 16">Multi-pass membrane protein</topology>
    </subcellularLocation>
</comment>
<keyword evidence="7 14" id="KW-0547">Nucleotide-binding</keyword>
<dbReference type="NCBIfam" id="TIGR00437">
    <property type="entry name" value="feoB"/>
    <property type="match status" value="1"/>
</dbReference>
<feature type="binding site" evidence="15">
    <location>
        <position position="26"/>
    </location>
    <ligand>
        <name>Mg(2+)</name>
        <dbReference type="ChEBI" id="CHEBI:18420"/>
        <label>2</label>
    </ligand>
</feature>
<dbReference type="Gene3D" id="1.10.287.1770">
    <property type="match status" value="1"/>
</dbReference>
<dbReference type="InterPro" id="IPR011640">
    <property type="entry name" value="Fe2_transport_prot_B_C"/>
</dbReference>
<dbReference type="GO" id="GO:0005886">
    <property type="term" value="C:plasma membrane"/>
    <property type="evidence" value="ECO:0007669"/>
    <property type="project" value="UniProtKB-SubCell"/>
</dbReference>
<dbReference type="InterPro" id="IPR050860">
    <property type="entry name" value="FeoB_GTPase"/>
</dbReference>
<feature type="binding site" evidence="15">
    <location>
        <position position="23"/>
    </location>
    <ligand>
        <name>Mg(2+)</name>
        <dbReference type="ChEBI" id="CHEBI:18420"/>
        <label>2</label>
    </ligand>
</feature>
<feature type="binding site" evidence="14">
    <location>
        <begin position="58"/>
        <end position="61"/>
    </location>
    <ligand>
        <name>GTP</name>
        <dbReference type="ChEBI" id="CHEBI:37565"/>
        <label>1</label>
    </ligand>
</feature>
<accession>E1QEM8</accession>
<dbReference type="GO" id="GO:0046872">
    <property type="term" value="F:metal ion binding"/>
    <property type="evidence" value="ECO:0007669"/>
    <property type="project" value="UniProtKB-KW"/>
</dbReference>
<dbReference type="InterPro" id="IPR041069">
    <property type="entry name" value="FeoB_Cyto"/>
</dbReference>
<dbReference type="Pfam" id="PF07664">
    <property type="entry name" value="FeoB_C"/>
    <property type="match status" value="1"/>
</dbReference>
<dbReference type="Proteomes" id="UP000009047">
    <property type="component" value="Chromosome"/>
</dbReference>
<feature type="transmembrane region" description="Helical" evidence="16">
    <location>
        <begin position="527"/>
        <end position="547"/>
    </location>
</feature>
<dbReference type="EMBL" id="CP002085">
    <property type="protein sequence ID" value="ADK84014.1"/>
    <property type="molecule type" value="Genomic_DNA"/>
</dbReference>
<keyword evidence="8 16" id="KW-1133">Transmembrane helix</keyword>
<keyword evidence="15" id="KW-0479">Metal-binding</keyword>
<dbReference type="CDD" id="cd01879">
    <property type="entry name" value="FeoB"/>
    <property type="match status" value="1"/>
</dbReference>
<evidence type="ECO:0000256" key="12">
    <source>
        <dbReference type="ARBA" id="ARBA00023136"/>
    </source>
</evidence>
<dbReference type="PANTHER" id="PTHR43185">
    <property type="entry name" value="FERROUS IRON TRANSPORT PROTEIN B"/>
    <property type="match status" value="1"/>
</dbReference>
<keyword evidence="12 16" id="KW-0472">Membrane</keyword>
<gene>
    <name evidence="18" type="ordered locus">Deba_0642</name>
</gene>
<evidence type="ECO:0000313" key="19">
    <source>
        <dbReference type="Proteomes" id="UP000009047"/>
    </source>
</evidence>
<dbReference type="InterPro" id="IPR027417">
    <property type="entry name" value="P-loop_NTPase"/>
</dbReference>
<reference evidence="18 19" key="1">
    <citation type="journal article" date="2010" name="Stand. Genomic Sci.">
        <title>Complete genome sequence of Desulfarculus baarsii type strain (2st14).</title>
        <authorList>
            <person name="Sun H."/>
            <person name="Spring S."/>
            <person name="Lapidus A."/>
            <person name="Davenport K."/>
            <person name="Del Rio T.G."/>
            <person name="Tice H."/>
            <person name="Nolan M."/>
            <person name="Copeland A."/>
            <person name="Cheng J.F."/>
            <person name="Lucas S."/>
            <person name="Tapia R."/>
            <person name="Goodwin L."/>
            <person name="Pitluck S."/>
            <person name="Ivanova N."/>
            <person name="Pagani I."/>
            <person name="Mavromatis K."/>
            <person name="Ovchinnikova G."/>
            <person name="Pati A."/>
            <person name="Chen A."/>
            <person name="Palaniappan K."/>
            <person name="Hauser L."/>
            <person name="Chang Y.J."/>
            <person name="Jeffries C.D."/>
            <person name="Detter J.C."/>
            <person name="Han C."/>
            <person name="Rohde M."/>
            <person name="Brambilla E."/>
            <person name="Goker M."/>
            <person name="Woyke T."/>
            <person name="Bristow J."/>
            <person name="Eisen J.A."/>
            <person name="Markowitz V."/>
            <person name="Hugenholtz P."/>
            <person name="Kyrpides N.C."/>
            <person name="Klenk H.P."/>
            <person name="Land M."/>
        </authorList>
    </citation>
    <scope>NUCLEOTIDE SEQUENCE [LARGE SCALE GENOMIC DNA]</scope>
    <source>
        <strain evidence="19">ATCC 33931 / DSM 2075 / LMG 7858 / VKM B-1802 / 2st14</strain>
    </source>
</reference>
<dbReference type="InterPro" id="IPR011642">
    <property type="entry name" value="Gate_dom"/>
</dbReference>
<organism evidence="18 19">
    <name type="scientific">Desulfarculus baarsii (strain ATCC 33931 / DSM 2075 / LMG 7858 / VKM B-1802 / 2st14)</name>
    <dbReference type="NCBI Taxonomy" id="644282"/>
    <lineage>
        <taxon>Bacteria</taxon>
        <taxon>Pseudomonadati</taxon>
        <taxon>Thermodesulfobacteriota</taxon>
        <taxon>Desulfarculia</taxon>
        <taxon>Desulfarculales</taxon>
        <taxon>Desulfarculaceae</taxon>
        <taxon>Desulfarculus</taxon>
    </lineage>
</organism>
<feature type="transmembrane region" description="Helical" evidence="16">
    <location>
        <begin position="682"/>
        <end position="703"/>
    </location>
</feature>
<feature type="binding site" evidence="15">
    <location>
        <position position="27"/>
    </location>
    <ligand>
        <name>Mg(2+)</name>
        <dbReference type="ChEBI" id="CHEBI:18420"/>
        <label>2</label>
    </ligand>
</feature>
<feature type="domain" description="FeoB-type G" evidence="17">
    <location>
        <begin position="5"/>
        <end position="167"/>
    </location>
</feature>
<protein>
    <recommendedName>
        <fullName evidence="13 16">Ferrous iron transport protein B</fullName>
    </recommendedName>
</protein>
<keyword evidence="2 16" id="KW-0813">Transport</keyword>
<evidence type="ECO:0000256" key="9">
    <source>
        <dbReference type="ARBA" id="ARBA00023004"/>
    </source>
</evidence>
<dbReference type="Pfam" id="PF02421">
    <property type="entry name" value="FeoB_N"/>
    <property type="match status" value="1"/>
</dbReference>
<dbReference type="InterPro" id="IPR003373">
    <property type="entry name" value="Fe2_transport_prot-B"/>
</dbReference>
<feature type="binding site" evidence="14">
    <location>
        <begin position="37"/>
        <end position="41"/>
    </location>
    <ligand>
        <name>GTP</name>
        <dbReference type="ChEBI" id="CHEBI:37565"/>
        <label>1</label>
    </ligand>
</feature>
<dbReference type="InterPro" id="IPR030389">
    <property type="entry name" value="G_FEOB_dom"/>
</dbReference>
<dbReference type="STRING" id="644282.Deba_0642"/>
<evidence type="ECO:0000256" key="13">
    <source>
        <dbReference type="NCBIfam" id="TIGR00437"/>
    </source>
</evidence>
<evidence type="ECO:0000256" key="14">
    <source>
        <dbReference type="PIRSR" id="PIRSR603373-1"/>
    </source>
</evidence>
<evidence type="ECO:0000256" key="15">
    <source>
        <dbReference type="PIRSR" id="PIRSR603373-2"/>
    </source>
</evidence>
<keyword evidence="19" id="KW-1185">Reference proteome</keyword>
<dbReference type="KEGG" id="dbr:Deba_0642"/>
<feature type="transmembrane region" description="Helical" evidence="16">
    <location>
        <begin position="433"/>
        <end position="459"/>
    </location>
</feature>
<dbReference type="OrthoDB" id="9809127at2"/>
<feature type="transmembrane region" description="Helical" evidence="16">
    <location>
        <begin position="395"/>
        <end position="421"/>
    </location>
</feature>
<evidence type="ECO:0000256" key="2">
    <source>
        <dbReference type="ARBA" id="ARBA00022448"/>
    </source>
</evidence>
<evidence type="ECO:0000256" key="1">
    <source>
        <dbReference type="ARBA" id="ARBA00004429"/>
    </source>
</evidence>
<comment type="similarity">
    <text evidence="16">Belongs to the TRAFAC class TrmE-Era-EngA-EngB-Septin-like GTPase superfamily. FeoB GTPase (TC 9.A.8) family.</text>
</comment>
<dbReference type="FunFam" id="3.40.50.300:FF:000426">
    <property type="entry name" value="Ferrous iron transport protein B"/>
    <property type="match status" value="1"/>
</dbReference>
<evidence type="ECO:0000256" key="8">
    <source>
        <dbReference type="ARBA" id="ARBA00022989"/>
    </source>
</evidence>
<dbReference type="PANTHER" id="PTHR43185:SF1">
    <property type="entry name" value="FE(2+) TRANSPORTER FEOB"/>
    <property type="match status" value="1"/>
</dbReference>
<dbReference type="AlphaFoldDB" id="E1QEM8"/>
<keyword evidence="10" id="KW-0406">Ion transport</keyword>
<dbReference type="Pfam" id="PF17910">
    <property type="entry name" value="FeoB_Cyto"/>
    <property type="match status" value="1"/>
</dbReference>
<keyword evidence="4 16" id="KW-0410">Iron transport</keyword>
<feature type="transmembrane region" description="Helical" evidence="16">
    <location>
        <begin position="653"/>
        <end position="675"/>
    </location>
</feature>
<evidence type="ECO:0000256" key="10">
    <source>
        <dbReference type="ARBA" id="ARBA00023065"/>
    </source>
</evidence>
<keyword evidence="5" id="KW-0997">Cell inner membrane</keyword>
<evidence type="ECO:0000313" key="18">
    <source>
        <dbReference type="EMBL" id="ADK84014.1"/>
    </source>
</evidence>
<dbReference type="GO" id="GO:0015093">
    <property type="term" value="F:ferrous iron transmembrane transporter activity"/>
    <property type="evidence" value="ECO:0007669"/>
    <property type="project" value="UniProtKB-UniRule"/>
</dbReference>
<name>E1QEM8_DESB2</name>
<evidence type="ECO:0000256" key="16">
    <source>
        <dbReference type="RuleBase" id="RU362098"/>
    </source>
</evidence>
<feature type="transmembrane region" description="Helical" evidence="16">
    <location>
        <begin position="295"/>
        <end position="314"/>
    </location>
</feature>
<dbReference type="SUPFAM" id="SSF52540">
    <property type="entry name" value="P-loop containing nucleoside triphosphate hydrolases"/>
    <property type="match status" value="1"/>
</dbReference>
<feature type="transmembrane region" description="Helical" evidence="16">
    <location>
        <begin position="465"/>
        <end position="485"/>
    </location>
</feature>
<dbReference type="Gene3D" id="3.40.50.300">
    <property type="entry name" value="P-loop containing nucleotide triphosphate hydrolases"/>
    <property type="match status" value="1"/>
</dbReference>
<feature type="binding site" evidence="15">
    <location>
        <position position="24"/>
    </location>
    <ligand>
        <name>Mg(2+)</name>
        <dbReference type="ChEBI" id="CHEBI:18420"/>
        <label>2</label>
    </ligand>
</feature>
<keyword evidence="6 16" id="KW-0812">Transmembrane</keyword>
<feature type="transmembrane region" description="Helical" evidence="16">
    <location>
        <begin position="350"/>
        <end position="375"/>
    </location>
</feature>
<evidence type="ECO:0000259" key="17">
    <source>
        <dbReference type="PROSITE" id="PS51711"/>
    </source>
</evidence>
<dbReference type="Pfam" id="PF07670">
    <property type="entry name" value="Gate"/>
    <property type="match status" value="2"/>
</dbReference>
<dbReference type="NCBIfam" id="TIGR00231">
    <property type="entry name" value="small_GTP"/>
    <property type="match status" value="1"/>
</dbReference>
<evidence type="ECO:0000256" key="7">
    <source>
        <dbReference type="ARBA" id="ARBA00022741"/>
    </source>
</evidence>
<evidence type="ECO:0000256" key="4">
    <source>
        <dbReference type="ARBA" id="ARBA00022496"/>
    </source>
</evidence>
<evidence type="ECO:0000256" key="11">
    <source>
        <dbReference type="ARBA" id="ARBA00023134"/>
    </source>
</evidence>
<evidence type="ECO:0000256" key="6">
    <source>
        <dbReference type="ARBA" id="ARBA00022692"/>
    </source>
</evidence>
<evidence type="ECO:0000256" key="3">
    <source>
        <dbReference type="ARBA" id="ARBA00022475"/>
    </source>
</evidence>
<dbReference type="PROSITE" id="PS51711">
    <property type="entry name" value="G_FEOB"/>
    <property type="match status" value="1"/>
</dbReference>
<keyword evidence="9 16" id="KW-0408">Iron</keyword>
<keyword evidence="11 14" id="KW-0342">GTP-binding</keyword>
<feature type="binding site" evidence="14">
    <location>
        <begin position="118"/>
        <end position="121"/>
    </location>
    <ligand>
        <name>GTP</name>
        <dbReference type="ChEBI" id="CHEBI:37565"/>
        <label>1</label>
    </ligand>
</feature>
<dbReference type="RefSeq" id="WP_013257469.1">
    <property type="nucleotide sequence ID" value="NC_014365.1"/>
</dbReference>
<dbReference type="eggNOG" id="COG0370">
    <property type="taxonomic scope" value="Bacteria"/>
</dbReference>
<feature type="binding site" evidence="14">
    <location>
        <begin position="12"/>
        <end position="19"/>
    </location>
    <ligand>
        <name>GTP</name>
        <dbReference type="ChEBI" id="CHEBI:37565"/>
        <label>1</label>
    </ligand>
</feature>
<keyword evidence="15" id="KW-0460">Magnesium</keyword>
<dbReference type="InterPro" id="IPR005225">
    <property type="entry name" value="Small_GTP-bd"/>
</dbReference>
<sequence>MAGGKIVVALAGNPNAGKTSLFNALTGARQHVGNYPGITVEKKSGQAQREGQLFEIVDLPGTYSLSAYSLEEVVARNFIIQDRPDVVVAVVDASNLERNLYLAVQIMELGAPLVVALNMMDLAESRGLKIDAQRLTDLLGAPVAPLVARTGKGLDGLLRAVAQVAAQGAPWRPLEISYGPDVDEAIVRMSACIAAHGAGAGQGLSPRWLAVKLLERDAEVQKLVGQTPGLAQRLEAIREGVARHIQATLDDDVEGVIADYRYGFIGSIYRQCVTEPRVQRLEMSDQIDKVLLNRLFGPLFLLFVLYAVYQFVFWASETPVAWLEAGFGWLGDMVAAHAPPGVLREMLISGVIDGVGGVMGFVPLIMLMFLAVAFLEDSGYLARAAFLLDRVLRAFGLHGNSVIALIVGGGITGGCAVPGVMATRTLADPKARLATILTVPLMNCGAKLPVYAVLTAAFFGQRQAAVMFGLTIVSWCLALLAARLLRWTILRGRSAPFVMELPPYRLPTARGLLIHTWERTWQYIKKAGTVILGISIIMWALMTYPGLPDDQAAAWRARIDAAPSQETGEQLAGQMAQAALANSAAGRMGRGLDAIMAPLGFDWRVNVALVGGFAAKEVIVSTLGTAYSLGQVEADEPLGLAQRLAAEPGWSPLTALTLMIFVMVYAPCLVTVAVIKKETASWRWALFGLAYTTALAYLLALAVHQGGLALGLG</sequence>
<comment type="function">
    <text evidence="16">Probable transporter of a GTP-driven Fe(2+) uptake system.</text>
</comment>
<dbReference type="HOGENOM" id="CLU_013350_3_0_7"/>
<dbReference type="GO" id="GO:0005525">
    <property type="term" value="F:GTP binding"/>
    <property type="evidence" value="ECO:0007669"/>
    <property type="project" value="UniProtKB-KW"/>
</dbReference>